<dbReference type="CDD" id="cd03808">
    <property type="entry name" value="GT4_CapM-like"/>
    <property type="match status" value="1"/>
</dbReference>
<dbReference type="PANTHER" id="PTHR45947:SF3">
    <property type="entry name" value="SULFOQUINOVOSYL TRANSFERASE SQD2"/>
    <property type="match status" value="1"/>
</dbReference>
<accession>A0A5M8R182</accession>
<feature type="domain" description="Glycosyltransferase subfamily 4-like N-terminal" evidence="2">
    <location>
        <begin position="23"/>
        <end position="174"/>
    </location>
</feature>
<dbReference type="GO" id="GO:0016757">
    <property type="term" value="F:glycosyltransferase activity"/>
    <property type="evidence" value="ECO:0007669"/>
    <property type="project" value="InterPro"/>
</dbReference>
<gene>
    <name evidence="3" type="ORF">FEM33_08980</name>
</gene>
<protein>
    <submittedName>
        <fullName evidence="3">Glycosyltransferase family 4 protein</fullName>
    </submittedName>
</protein>
<dbReference type="EMBL" id="VBSN01000027">
    <property type="protein sequence ID" value="KAA6440696.1"/>
    <property type="molecule type" value="Genomic_DNA"/>
</dbReference>
<name>A0A5M8R182_9BACT</name>
<dbReference type="RefSeq" id="WP_139011686.1">
    <property type="nucleotide sequence ID" value="NZ_VBSN01000027.1"/>
</dbReference>
<keyword evidence="3" id="KW-0808">Transferase</keyword>
<evidence type="ECO:0000313" key="4">
    <source>
        <dbReference type="Proteomes" id="UP000323994"/>
    </source>
</evidence>
<evidence type="ECO:0000259" key="2">
    <source>
        <dbReference type="Pfam" id="PF13579"/>
    </source>
</evidence>
<sequence>MNKIKLLRITTETYSLRILLRGQLRYMSENGMDVYMASTPDEHVPEMVESQNAHFYPLHLSRELTPFKDLIALFDTIKLIRRIKPEIVHTHSPKAGIIGMLAAYICNVPLKMHTVAGLPLMEVTGPKRKLLNFVESLTYWCSDWVLPNSQELKQFILDNNLSSNKSKVKVLGNGSSNGIDLNYFSINPQLLAESKDFKKRHNISEKDIVLAFMGRLANYKGINELVRAFKVLQKRHQHLKLVLIGAPEDLNPLEEDTDREIINNPSIIAVGHQNDVRKFLVASNIFVFPSYREGFPQALLQANAMGIPCVATNINGCNEMIENGKTGILIQPKNVEAIVEACERLIEDRQASEKMGKLAQQFVLENFEQQQLWKAIHTFYHSHLPKKKLE</sequence>
<dbReference type="PANTHER" id="PTHR45947">
    <property type="entry name" value="SULFOQUINOVOSYL TRANSFERASE SQD2"/>
    <property type="match status" value="1"/>
</dbReference>
<keyword evidence="4" id="KW-1185">Reference proteome</keyword>
<evidence type="ECO:0000259" key="1">
    <source>
        <dbReference type="Pfam" id="PF00534"/>
    </source>
</evidence>
<dbReference type="Proteomes" id="UP000323994">
    <property type="component" value="Unassembled WGS sequence"/>
</dbReference>
<dbReference type="Pfam" id="PF13579">
    <property type="entry name" value="Glyco_trans_4_4"/>
    <property type="match status" value="1"/>
</dbReference>
<dbReference type="InterPro" id="IPR001296">
    <property type="entry name" value="Glyco_trans_1"/>
</dbReference>
<evidence type="ECO:0000313" key="3">
    <source>
        <dbReference type="EMBL" id="KAA6440696.1"/>
    </source>
</evidence>
<organism evidence="3 4">
    <name type="scientific">Dyadobacter flavalbus</name>
    <dbReference type="NCBI Taxonomy" id="2579942"/>
    <lineage>
        <taxon>Bacteria</taxon>
        <taxon>Pseudomonadati</taxon>
        <taxon>Bacteroidota</taxon>
        <taxon>Cytophagia</taxon>
        <taxon>Cytophagales</taxon>
        <taxon>Spirosomataceae</taxon>
        <taxon>Dyadobacter</taxon>
    </lineage>
</organism>
<dbReference type="AlphaFoldDB" id="A0A5M8R182"/>
<dbReference type="SUPFAM" id="SSF53756">
    <property type="entry name" value="UDP-Glycosyltransferase/glycogen phosphorylase"/>
    <property type="match status" value="1"/>
</dbReference>
<dbReference type="Gene3D" id="3.40.50.2000">
    <property type="entry name" value="Glycogen Phosphorylase B"/>
    <property type="match status" value="2"/>
</dbReference>
<dbReference type="InterPro" id="IPR050194">
    <property type="entry name" value="Glycosyltransferase_grp1"/>
</dbReference>
<feature type="domain" description="Glycosyl transferase family 1" evidence="1">
    <location>
        <begin position="195"/>
        <end position="361"/>
    </location>
</feature>
<dbReference type="Pfam" id="PF00534">
    <property type="entry name" value="Glycos_transf_1"/>
    <property type="match status" value="1"/>
</dbReference>
<comment type="caution">
    <text evidence="3">The sequence shown here is derived from an EMBL/GenBank/DDBJ whole genome shotgun (WGS) entry which is preliminary data.</text>
</comment>
<proteinExistence type="predicted"/>
<dbReference type="InterPro" id="IPR028098">
    <property type="entry name" value="Glyco_trans_4-like_N"/>
</dbReference>
<reference evidence="3 4" key="1">
    <citation type="submission" date="2019-05" db="EMBL/GenBank/DDBJ databases">
        <authorList>
            <person name="Qu J.-H."/>
        </authorList>
    </citation>
    <scope>NUCLEOTIDE SEQUENCE [LARGE SCALE GENOMIC DNA]</scope>
    <source>
        <strain evidence="3 4">NS28</strain>
    </source>
</reference>